<dbReference type="RefSeq" id="WP_323468303.1">
    <property type="nucleotide sequence ID" value="NZ_JAWJAY010001357.1"/>
</dbReference>
<dbReference type="AlphaFoldDB" id="A0AAJ2NTQ4"/>
<dbReference type="Proteomes" id="UP001285636">
    <property type="component" value="Unassembled WGS sequence"/>
</dbReference>
<name>A0AAJ2NTQ4_ALKPS</name>
<keyword evidence="1" id="KW-0547">Nucleotide-binding</keyword>
<evidence type="ECO:0000256" key="2">
    <source>
        <dbReference type="ARBA" id="ARBA00022840"/>
    </source>
</evidence>
<comment type="caution">
    <text evidence="5">The sequence shown here is derived from an EMBL/GenBank/DDBJ whole genome shotgun (WGS) entry which is preliminary data.</text>
</comment>
<evidence type="ECO:0000256" key="3">
    <source>
        <dbReference type="PROSITE-ProRule" id="PRU00552"/>
    </source>
</evidence>
<evidence type="ECO:0000256" key="1">
    <source>
        <dbReference type="ARBA" id="ARBA00022741"/>
    </source>
</evidence>
<evidence type="ECO:0000259" key="4">
    <source>
        <dbReference type="PROSITE" id="PS51195"/>
    </source>
</evidence>
<protein>
    <recommendedName>
        <fullName evidence="4">DEAD-box RNA helicase Q domain-containing protein</fullName>
    </recommendedName>
</protein>
<accession>A0AAJ2NTQ4</accession>
<evidence type="ECO:0000313" key="5">
    <source>
        <dbReference type="EMBL" id="MDV2888371.1"/>
    </source>
</evidence>
<organism evidence="5 6">
    <name type="scientific">Alkalihalophilus pseudofirmus</name>
    <name type="common">Bacillus pseudofirmus</name>
    <dbReference type="NCBI Taxonomy" id="79885"/>
    <lineage>
        <taxon>Bacteria</taxon>
        <taxon>Bacillati</taxon>
        <taxon>Bacillota</taxon>
        <taxon>Bacilli</taxon>
        <taxon>Bacillales</taxon>
        <taxon>Bacillaceae</taxon>
        <taxon>Alkalihalophilus</taxon>
    </lineage>
</organism>
<feature type="non-terminal residue" evidence="5">
    <location>
        <position position="33"/>
    </location>
</feature>
<keyword evidence="2" id="KW-0067">ATP-binding</keyword>
<dbReference type="GO" id="GO:0005524">
    <property type="term" value="F:ATP binding"/>
    <property type="evidence" value="ECO:0007669"/>
    <property type="project" value="UniProtKB-KW"/>
</dbReference>
<sequence length="33" mass="4106">MKENRFDRFKFQPFINDAIQKLGFFNPTEIQER</sequence>
<dbReference type="InterPro" id="IPR014014">
    <property type="entry name" value="RNA_helicase_DEAD_Q_motif"/>
</dbReference>
<feature type="short sequence motif" description="Q motif" evidence="3">
    <location>
        <begin position="4"/>
        <end position="32"/>
    </location>
</feature>
<gene>
    <name evidence="5" type="ORF">RYX45_24735</name>
</gene>
<feature type="domain" description="DEAD-box RNA helicase Q" evidence="4">
    <location>
        <begin position="4"/>
        <end position="32"/>
    </location>
</feature>
<dbReference type="PROSITE" id="PS51195">
    <property type="entry name" value="Q_MOTIF"/>
    <property type="match status" value="1"/>
</dbReference>
<dbReference type="GO" id="GO:0003724">
    <property type="term" value="F:RNA helicase activity"/>
    <property type="evidence" value="ECO:0007669"/>
    <property type="project" value="InterPro"/>
</dbReference>
<evidence type="ECO:0000313" key="6">
    <source>
        <dbReference type="Proteomes" id="UP001285636"/>
    </source>
</evidence>
<dbReference type="EMBL" id="JAWJAY010001357">
    <property type="protein sequence ID" value="MDV2888371.1"/>
    <property type="molecule type" value="Genomic_DNA"/>
</dbReference>
<proteinExistence type="predicted"/>
<reference evidence="5" key="1">
    <citation type="submission" date="2023-10" db="EMBL/GenBank/DDBJ databases">
        <title>Screening of Alkalihalophilus pseudofirmusBZ-TG-HK211 and Its Alleviation of Salt Stress on Rapeseed Growth.</title>
        <authorList>
            <person name="Zhao B."/>
            <person name="Guo T."/>
        </authorList>
    </citation>
    <scope>NUCLEOTIDE SEQUENCE</scope>
    <source>
        <strain evidence="5">BZ-TG-HK211</strain>
    </source>
</reference>